<name>A0A4Q8BEI1_9ACTN</name>
<evidence type="ECO:0000313" key="1">
    <source>
        <dbReference type="EMBL" id="RZU76098.1"/>
    </source>
</evidence>
<accession>A0A4Q8BEI1</accession>
<gene>
    <name evidence="1" type="ORF">EV384_4709</name>
</gene>
<reference evidence="1 2" key="1">
    <citation type="submission" date="2019-02" db="EMBL/GenBank/DDBJ databases">
        <title>Sequencing the genomes of 1000 actinobacteria strains.</title>
        <authorList>
            <person name="Klenk H.-P."/>
        </authorList>
    </citation>
    <scope>NUCLEOTIDE SEQUENCE [LARGE SCALE GENOMIC DNA]</scope>
    <source>
        <strain evidence="1 2">DSM 45612</strain>
    </source>
</reference>
<comment type="caution">
    <text evidence="1">The sequence shown here is derived from an EMBL/GenBank/DDBJ whole genome shotgun (WGS) entry which is preliminary data.</text>
</comment>
<protein>
    <recommendedName>
        <fullName evidence="3">Homeodomain-containing protein</fullName>
    </recommendedName>
</protein>
<dbReference type="AlphaFoldDB" id="A0A4Q8BEI1"/>
<evidence type="ECO:0008006" key="3">
    <source>
        <dbReference type="Google" id="ProtNLM"/>
    </source>
</evidence>
<proteinExistence type="predicted"/>
<dbReference type="EMBL" id="SHLD01000001">
    <property type="protein sequence ID" value="RZU76098.1"/>
    <property type="molecule type" value="Genomic_DNA"/>
</dbReference>
<keyword evidence="2" id="KW-1185">Reference proteome</keyword>
<sequence length="196" mass="22845">MRGGSTVPGHRGGHVPVLRLPDPVSVLRLVVQCLRGERSKDIELLVLRHQVAVLRRQVARSDLESTDRAVLSALSRLLPRTRWSTFFVTPATLLRWHRELVARRRTYPQRRPGRPPIRGEIRAMVLRLAWENPTWGHRRVQGELLRLGCRVAASTVWRLAIVTWIERTYHRRRRQRRLGRLTPIEFETINRPAHAA</sequence>
<organism evidence="1 2">
    <name type="scientific">Micromonospora kangleipakensis</name>
    <dbReference type="NCBI Taxonomy" id="1077942"/>
    <lineage>
        <taxon>Bacteria</taxon>
        <taxon>Bacillati</taxon>
        <taxon>Actinomycetota</taxon>
        <taxon>Actinomycetes</taxon>
        <taxon>Micromonosporales</taxon>
        <taxon>Micromonosporaceae</taxon>
        <taxon>Micromonospora</taxon>
    </lineage>
</organism>
<dbReference type="Proteomes" id="UP000294114">
    <property type="component" value="Unassembled WGS sequence"/>
</dbReference>
<evidence type="ECO:0000313" key="2">
    <source>
        <dbReference type="Proteomes" id="UP000294114"/>
    </source>
</evidence>